<evidence type="ECO:0000313" key="1">
    <source>
        <dbReference type="EMBL" id="BAC97682.1"/>
    </source>
</evidence>
<protein>
    <submittedName>
        <fullName evidence="1">Uncharacterized protein</fullName>
    </submittedName>
</protein>
<gene>
    <name evidence="1" type="ordered locus">VVA1656</name>
</gene>
<proteinExistence type="predicted"/>
<dbReference type="AlphaFoldDB" id="Q7MBT1"/>
<accession>Q7MBT1</accession>
<reference evidence="1 2" key="1">
    <citation type="journal article" date="2003" name="Genome Res.">
        <title>Comparative genome analysis of Vibrio vulnificus, a marine pathogen.</title>
        <authorList>
            <person name="Chen C.Y."/>
            <person name="Wu K.M."/>
            <person name="Chang Y.C."/>
            <person name="Chang C.H."/>
            <person name="Tsai H.C."/>
            <person name="Liao T.L."/>
            <person name="Liu Y.M."/>
            <person name="Chen H.J."/>
            <person name="Shen A.B."/>
            <person name="Li J.C."/>
            <person name="Su T.L."/>
            <person name="Shao C.P."/>
            <person name="Lee C.T."/>
            <person name="Hor L.I."/>
            <person name="Tsai S.F."/>
        </authorList>
    </citation>
    <scope>NUCLEOTIDE SEQUENCE [LARGE SCALE GENOMIC DNA]</scope>
    <source>
        <strain evidence="1 2">YJ016</strain>
    </source>
</reference>
<dbReference type="EMBL" id="BA000038">
    <property type="protein sequence ID" value="BAC97682.1"/>
    <property type="molecule type" value="Genomic_DNA"/>
</dbReference>
<sequence>MVCGQKREGKHREPREALMDNAFTNSHQLRDINGEHHHSGWFC</sequence>
<name>Q7MBT1_VIBVY</name>
<dbReference type="HOGENOM" id="CLU_3241415_0_0_6"/>
<organism evidence="1 2">
    <name type="scientific">Vibrio vulnificus (strain YJ016)</name>
    <dbReference type="NCBI Taxonomy" id="196600"/>
    <lineage>
        <taxon>Bacteria</taxon>
        <taxon>Pseudomonadati</taxon>
        <taxon>Pseudomonadota</taxon>
        <taxon>Gammaproteobacteria</taxon>
        <taxon>Vibrionales</taxon>
        <taxon>Vibrionaceae</taxon>
        <taxon>Vibrio</taxon>
    </lineage>
</organism>
<dbReference type="Proteomes" id="UP000002675">
    <property type="component" value="Chromosome II"/>
</dbReference>
<dbReference type="KEGG" id="vvy:VVA1656"/>
<evidence type="ECO:0000313" key="2">
    <source>
        <dbReference type="Proteomes" id="UP000002675"/>
    </source>
</evidence>